<comment type="caution">
    <text evidence="1">The sequence shown here is derived from an EMBL/GenBank/DDBJ whole genome shotgun (WGS) entry which is preliminary data.</text>
</comment>
<dbReference type="EMBL" id="JACHGW010000001">
    <property type="protein sequence ID" value="MBB6049304.1"/>
    <property type="molecule type" value="Genomic_DNA"/>
</dbReference>
<dbReference type="GO" id="GO:0005975">
    <property type="term" value="P:carbohydrate metabolic process"/>
    <property type="evidence" value="ECO:0007669"/>
    <property type="project" value="InterPro"/>
</dbReference>
<dbReference type="AlphaFoldDB" id="A0A7W9SNV1"/>
<gene>
    <name evidence="1" type="ORF">HNQ39_001066</name>
</gene>
<protein>
    <submittedName>
        <fullName evidence="1">Uncharacterized protein</fullName>
    </submittedName>
</protein>
<dbReference type="RefSeq" id="WP_184192915.1">
    <property type="nucleotide sequence ID" value="NZ_JACHGW010000001.1"/>
</dbReference>
<accession>A0A7W9SNV1</accession>
<organism evidence="1 2">
    <name type="scientific">Armatimonas rosea</name>
    <dbReference type="NCBI Taxonomy" id="685828"/>
    <lineage>
        <taxon>Bacteria</taxon>
        <taxon>Bacillati</taxon>
        <taxon>Armatimonadota</taxon>
        <taxon>Armatimonadia</taxon>
        <taxon>Armatimonadales</taxon>
        <taxon>Armatimonadaceae</taxon>
        <taxon>Armatimonas</taxon>
    </lineage>
</organism>
<dbReference type="InterPro" id="IPR008928">
    <property type="entry name" value="6-hairpin_glycosidase_sf"/>
</dbReference>
<evidence type="ECO:0000313" key="2">
    <source>
        <dbReference type="Proteomes" id="UP000520814"/>
    </source>
</evidence>
<reference evidence="1 2" key="1">
    <citation type="submission" date="2020-08" db="EMBL/GenBank/DDBJ databases">
        <title>Genomic Encyclopedia of Type Strains, Phase IV (KMG-IV): sequencing the most valuable type-strain genomes for metagenomic binning, comparative biology and taxonomic classification.</title>
        <authorList>
            <person name="Goeker M."/>
        </authorList>
    </citation>
    <scope>NUCLEOTIDE SEQUENCE [LARGE SCALE GENOMIC DNA]</scope>
    <source>
        <strain evidence="1 2">DSM 23562</strain>
    </source>
</reference>
<dbReference type="Proteomes" id="UP000520814">
    <property type="component" value="Unassembled WGS sequence"/>
</dbReference>
<proteinExistence type="predicted"/>
<name>A0A7W9SNV1_ARMRO</name>
<evidence type="ECO:0000313" key="1">
    <source>
        <dbReference type="EMBL" id="MBB6049304.1"/>
    </source>
</evidence>
<keyword evidence="2" id="KW-1185">Reference proteome</keyword>
<sequence length="692" mass="76358">MTTPPTLSEKQETLYRFPYSHTALELVPDNRDLFRVRLCWLRGKGIRAVFETTAFRPIAEVTLRGQTFPVYLNQHSRKKRDRIVLAGRRKTATASRAALRFLVFIEGREDTLAWTWRVGATAPALAATPLTDTPDTIRLRLPFLPGQPQVFSLALGLEERALAVWSKELVATLVSKTEGVSPEVRENAIELVHTHAQLGGEGATLGWETRLALAKTEADVHQALRAHAALVADTRQRRAETHEPFLWELSTQAALGLMEEGRVRKRGVDRLSYCLDENRTAAGEGTDAALAATALLGRYYLTGDDALRRRARLLGRGVCDYQVTSEESPHWGAIWDVHWQERRFEDIHGQPTVSTAATARAATGLHILHAHFQTELLSRTAIGAAQWLLLRMDKDGFLQGERFHEGGEALPHVSPWAVGEALIPLVETFRRTNNETFLRAALRSVANIEEGMELATLAPDVASTQQLAALVEGVLMVSREYESERMIALAKEVATLLRTRRRPDGSLGDPLHPDENLLATLAGAQAAIALSRVDKDHRWLLLALRALRAAKSLAGDELNALPVATLTRLTQLPLALLLAVGALGSHCSADREKLAVLRQWQTFAPEPAAWEYLQVTTPEGEPVDYLPLVCPTTLQVLIPVIAPPGTKLLKIVKNQREPMMRNLLNGTLDTRAELIPLGDGSEAMIGVFLADT</sequence>
<dbReference type="SUPFAM" id="SSF48208">
    <property type="entry name" value="Six-hairpin glycosidases"/>
    <property type="match status" value="1"/>
</dbReference>